<dbReference type="EMBL" id="CAJQZP010000644">
    <property type="protein sequence ID" value="CAG4975114.1"/>
    <property type="molecule type" value="Genomic_DNA"/>
</dbReference>
<dbReference type="Proteomes" id="UP000691718">
    <property type="component" value="Unassembled WGS sequence"/>
</dbReference>
<proteinExistence type="predicted"/>
<dbReference type="OrthoDB" id="7477315at2759"/>
<sequence>MAKTQTENLHRIAQDVSAIKEEISLIKITTDLLSSEQVKIKSCISGFRANIQKKVETIENKIASLKSGSTSAIPAPSFSYEDLISETYERSQREKNVIIRGIKEIRSSNSEEKNIHDSEEVKKIIKWLFQIA</sequence>
<accession>A0A8S3WQ39</accession>
<reference evidence="1" key="1">
    <citation type="submission" date="2021-04" db="EMBL/GenBank/DDBJ databases">
        <authorList>
            <person name="Tunstrom K."/>
        </authorList>
    </citation>
    <scope>NUCLEOTIDE SEQUENCE</scope>
</reference>
<name>A0A8S3WQ39_PARAO</name>
<organism evidence="1 2">
    <name type="scientific">Parnassius apollo</name>
    <name type="common">Apollo butterfly</name>
    <name type="synonym">Papilio apollo</name>
    <dbReference type="NCBI Taxonomy" id="110799"/>
    <lineage>
        <taxon>Eukaryota</taxon>
        <taxon>Metazoa</taxon>
        <taxon>Ecdysozoa</taxon>
        <taxon>Arthropoda</taxon>
        <taxon>Hexapoda</taxon>
        <taxon>Insecta</taxon>
        <taxon>Pterygota</taxon>
        <taxon>Neoptera</taxon>
        <taxon>Endopterygota</taxon>
        <taxon>Lepidoptera</taxon>
        <taxon>Glossata</taxon>
        <taxon>Ditrysia</taxon>
        <taxon>Papilionoidea</taxon>
        <taxon>Papilionidae</taxon>
        <taxon>Parnassiinae</taxon>
        <taxon>Parnassini</taxon>
        <taxon>Parnassius</taxon>
        <taxon>Parnassius</taxon>
    </lineage>
</organism>
<keyword evidence="2" id="KW-1185">Reference proteome</keyword>
<evidence type="ECO:0000313" key="2">
    <source>
        <dbReference type="Proteomes" id="UP000691718"/>
    </source>
</evidence>
<evidence type="ECO:0000313" key="1">
    <source>
        <dbReference type="EMBL" id="CAG4975114.1"/>
    </source>
</evidence>
<comment type="caution">
    <text evidence="1">The sequence shown here is derived from an EMBL/GenBank/DDBJ whole genome shotgun (WGS) entry which is preliminary data.</text>
</comment>
<protein>
    <submittedName>
        <fullName evidence="1">(apollo) hypothetical protein</fullName>
    </submittedName>
</protein>
<gene>
    <name evidence="1" type="ORF">PAPOLLO_LOCUS9056</name>
</gene>
<dbReference type="AlphaFoldDB" id="A0A8S3WQ39"/>